<evidence type="ECO:0000256" key="1">
    <source>
        <dbReference type="ARBA" id="ARBA00023015"/>
    </source>
</evidence>
<dbReference type="OrthoDB" id="9807565at2"/>
<name>A0A4Q8QG17_9FLAO</name>
<dbReference type="PANTHER" id="PTHR44688">
    <property type="entry name" value="DNA-BINDING TRANSCRIPTIONAL ACTIVATOR DEVR_DOSR"/>
    <property type="match status" value="1"/>
</dbReference>
<keyword evidence="2" id="KW-0238">DNA-binding</keyword>
<dbReference type="InterPro" id="IPR016032">
    <property type="entry name" value="Sig_transdc_resp-reg_C-effctor"/>
</dbReference>
<keyword evidence="3" id="KW-0804">Transcription</keyword>
<dbReference type="CDD" id="cd06170">
    <property type="entry name" value="LuxR_C_like"/>
    <property type="match status" value="1"/>
</dbReference>
<dbReference type="EMBL" id="SGIU01000002">
    <property type="protein sequence ID" value="TAI48148.1"/>
    <property type="molecule type" value="Genomic_DNA"/>
</dbReference>
<sequence length="349" mass="40623">MKHYTILFFLLAVISAKSQYRFSGMMGEEHADKPIYLSLVEDYRKSSRVYLDQIIRKTKVDSLGHFLFEGSNLLDENRIYRIHLDTCEEDSAEPHFLGQCNNSEDVLFIANNGDTLQFPTSFGEQALCDIISTNPKSDLLLQIDGLKEEMIFDFAEFRSSASQKLNSKKWFSKFQELGASWQEPLAELYAFDFLSDKRNETYGFYLQDVAKNMYYNDLLLRLKDVYPNTSFTNQYEAEFMTDAQLARFSVENSFDWKWILAILLLVSLGTNFVLLSKLKRKEKSRVSQRLEKLTPQEQKIVEFILLDKSNKEIAASLFVSHSTIKTHINNLYKKLQVSSRQEIIGLFRK</sequence>
<feature type="transmembrane region" description="Helical" evidence="4">
    <location>
        <begin position="256"/>
        <end position="275"/>
    </location>
</feature>
<dbReference type="Pfam" id="PF00196">
    <property type="entry name" value="GerE"/>
    <property type="match status" value="1"/>
</dbReference>
<dbReference type="InterPro" id="IPR036388">
    <property type="entry name" value="WH-like_DNA-bd_sf"/>
</dbReference>
<dbReference type="PROSITE" id="PS50043">
    <property type="entry name" value="HTH_LUXR_2"/>
    <property type="match status" value="1"/>
</dbReference>
<evidence type="ECO:0000256" key="3">
    <source>
        <dbReference type="ARBA" id="ARBA00023163"/>
    </source>
</evidence>
<dbReference type="AlphaFoldDB" id="A0A4Q8QG17"/>
<organism evidence="6 7">
    <name type="scientific">Flagellimonas allohymeniacidonis</name>
    <dbReference type="NCBI Taxonomy" id="2517819"/>
    <lineage>
        <taxon>Bacteria</taxon>
        <taxon>Pseudomonadati</taxon>
        <taxon>Bacteroidota</taxon>
        <taxon>Flavobacteriia</taxon>
        <taxon>Flavobacteriales</taxon>
        <taxon>Flavobacteriaceae</taxon>
        <taxon>Flagellimonas</taxon>
    </lineage>
</organism>
<dbReference type="InterPro" id="IPR000792">
    <property type="entry name" value="Tscrpt_reg_LuxR_C"/>
</dbReference>
<dbReference type="PROSITE" id="PS00622">
    <property type="entry name" value="HTH_LUXR_1"/>
    <property type="match status" value="1"/>
</dbReference>
<keyword evidence="1" id="KW-0805">Transcription regulation</keyword>
<dbReference type="RefSeq" id="WP_130615602.1">
    <property type="nucleotide sequence ID" value="NZ_SGIU01000002.1"/>
</dbReference>
<evidence type="ECO:0000313" key="7">
    <source>
        <dbReference type="Proteomes" id="UP000291981"/>
    </source>
</evidence>
<comment type="caution">
    <text evidence="6">The sequence shown here is derived from an EMBL/GenBank/DDBJ whole genome shotgun (WGS) entry which is preliminary data.</text>
</comment>
<proteinExistence type="predicted"/>
<accession>A0A4Q8QG17</accession>
<dbReference type="Proteomes" id="UP000291981">
    <property type="component" value="Unassembled WGS sequence"/>
</dbReference>
<evidence type="ECO:0000259" key="5">
    <source>
        <dbReference type="PROSITE" id="PS50043"/>
    </source>
</evidence>
<dbReference type="PRINTS" id="PR00038">
    <property type="entry name" value="HTHLUXR"/>
</dbReference>
<dbReference type="GO" id="GO:0006355">
    <property type="term" value="P:regulation of DNA-templated transcription"/>
    <property type="evidence" value="ECO:0007669"/>
    <property type="project" value="InterPro"/>
</dbReference>
<dbReference type="Gene3D" id="1.10.10.10">
    <property type="entry name" value="Winged helix-like DNA-binding domain superfamily/Winged helix DNA-binding domain"/>
    <property type="match status" value="1"/>
</dbReference>
<keyword evidence="4" id="KW-1133">Transmembrane helix</keyword>
<keyword evidence="7" id="KW-1185">Reference proteome</keyword>
<evidence type="ECO:0000256" key="4">
    <source>
        <dbReference type="SAM" id="Phobius"/>
    </source>
</evidence>
<keyword evidence="4" id="KW-0472">Membrane</keyword>
<evidence type="ECO:0000256" key="2">
    <source>
        <dbReference type="ARBA" id="ARBA00023125"/>
    </source>
</evidence>
<reference evidence="6 7" key="1">
    <citation type="submission" date="2019-02" db="EMBL/GenBank/DDBJ databases">
        <title>Draft genome sequence of Muricauda sp. 176CP4-71.</title>
        <authorList>
            <person name="Park J.-S."/>
        </authorList>
    </citation>
    <scope>NUCLEOTIDE SEQUENCE [LARGE SCALE GENOMIC DNA]</scope>
    <source>
        <strain evidence="6 7">176CP4-71</strain>
    </source>
</reference>
<evidence type="ECO:0000313" key="6">
    <source>
        <dbReference type="EMBL" id="TAI48148.1"/>
    </source>
</evidence>
<feature type="domain" description="HTH luxR-type" evidence="5">
    <location>
        <begin position="286"/>
        <end position="349"/>
    </location>
</feature>
<keyword evidence="4" id="KW-0812">Transmembrane</keyword>
<dbReference type="SMART" id="SM00421">
    <property type="entry name" value="HTH_LUXR"/>
    <property type="match status" value="1"/>
</dbReference>
<protein>
    <submittedName>
        <fullName evidence="6">LuxR family transcriptional regulator</fullName>
    </submittedName>
</protein>
<dbReference type="GO" id="GO:0003677">
    <property type="term" value="F:DNA binding"/>
    <property type="evidence" value="ECO:0007669"/>
    <property type="project" value="UniProtKB-KW"/>
</dbReference>
<dbReference type="PANTHER" id="PTHR44688:SF16">
    <property type="entry name" value="DNA-BINDING TRANSCRIPTIONAL ACTIVATOR DEVR_DOSR"/>
    <property type="match status" value="1"/>
</dbReference>
<gene>
    <name evidence="6" type="ORF">EW142_16010</name>
</gene>
<dbReference type="SUPFAM" id="SSF46894">
    <property type="entry name" value="C-terminal effector domain of the bipartite response regulators"/>
    <property type="match status" value="1"/>
</dbReference>